<name>H1KWG0_9EURY</name>
<dbReference type="RefSeq" id="WP_007043579.1">
    <property type="nucleotide sequence ID" value="NZ_AGJL01000002.1"/>
</dbReference>
<evidence type="ECO:0000313" key="1">
    <source>
        <dbReference type="EMBL" id="EHP89537.1"/>
    </source>
</evidence>
<evidence type="ECO:0000313" key="2">
    <source>
        <dbReference type="Proteomes" id="UP000003706"/>
    </source>
</evidence>
<protein>
    <submittedName>
        <fullName evidence="1">Uncharacterized protein</fullName>
    </submittedName>
</protein>
<organism evidence="1 2">
    <name type="scientific">Methanotorris formicicus Mc-S-70</name>
    <dbReference type="NCBI Taxonomy" id="647171"/>
    <lineage>
        <taxon>Archaea</taxon>
        <taxon>Methanobacteriati</taxon>
        <taxon>Methanobacteriota</taxon>
        <taxon>Methanomada group</taxon>
        <taxon>Methanococci</taxon>
        <taxon>Methanococcales</taxon>
        <taxon>Methanocaldococcaceae</taxon>
        <taxon>Methanotorris</taxon>
    </lineage>
</organism>
<gene>
    <name evidence="1" type="ORF">MetfoDRAFT_0133</name>
</gene>
<reference evidence="1 2" key="1">
    <citation type="submission" date="2011-09" db="EMBL/GenBank/DDBJ databases">
        <title>The draft genome of Methanotorris formicicus Mc-S-70.</title>
        <authorList>
            <consortium name="US DOE Joint Genome Institute (JGI-PGF)"/>
            <person name="Lucas S."/>
            <person name="Han J."/>
            <person name="Lapidus A."/>
            <person name="Cheng J.-F."/>
            <person name="Goodwin L."/>
            <person name="Pitluck S."/>
            <person name="Peters L."/>
            <person name="Land M.L."/>
            <person name="Hauser L."/>
            <person name="Sieprawska-Lupa M."/>
            <person name="Takai K."/>
            <person name="Miyazaki J."/>
            <person name="Whitman W."/>
            <person name="Woyke T.J."/>
        </authorList>
    </citation>
    <scope>NUCLEOTIDE SEQUENCE [LARGE SCALE GENOMIC DNA]</scope>
    <source>
        <strain evidence="1 2">Mc-S-70</strain>
    </source>
</reference>
<proteinExistence type="predicted"/>
<comment type="caution">
    <text evidence="1">The sequence shown here is derived from an EMBL/GenBank/DDBJ whole genome shotgun (WGS) entry which is preliminary data.</text>
</comment>
<dbReference type="Proteomes" id="UP000003706">
    <property type="component" value="Unassembled WGS sequence"/>
</dbReference>
<keyword evidence="2" id="KW-1185">Reference proteome</keyword>
<dbReference type="STRING" id="647171.MetfoDRAFT_0133"/>
<accession>H1KWG0</accession>
<dbReference type="EMBL" id="AGJL01000002">
    <property type="protein sequence ID" value="EHP89537.1"/>
    <property type="molecule type" value="Genomic_DNA"/>
</dbReference>
<dbReference type="AlphaFoldDB" id="H1KWG0"/>
<sequence length="71" mass="7821">MSIISGLSLAFYNLSFKDKENLSKLRGLFKTDRPKGKCSNLGIGRGLPTLADHLLLRMKDGNVEDSPSIKN</sequence>